<evidence type="ECO:0000256" key="14">
    <source>
        <dbReference type="RuleBase" id="RU003615"/>
    </source>
</evidence>
<evidence type="ECO:0000256" key="7">
    <source>
        <dbReference type="ARBA" id="ARBA00022723"/>
    </source>
</evidence>
<dbReference type="InterPro" id="IPR006047">
    <property type="entry name" value="GH13_cat_dom"/>
</dbReference>
<evidence type="ECO:0000313" key="20">
    <source>
        <dbReference type="Proteomes" id="UP000287533"/>
    </source>
</evidence>
<feature type="transmembrane region" description="Helical" evidence="16">
    <location>
        <begin position="78"/>
        <end position="100"/>
    </location>
</feature>
<dbReference type="InterPro" id="IPR031319">
    <property type="entry name" value="A-amylase_C"/>
</dbReference>
<dbReference type="SUPFAM" id="SSF51011">
    <property type="entry name" value="Glycosyl hydrolase domain"/>
    <property type="match status" value="1"/>
</dbReference>
<dbReference type="PRINTS" id="PR00110">
    <property type="entry name" value="ALPHAAMYLASE"/>
</dbReference>
<evidence type="ECO:0000256" key="15">
    <source>
        <dbReference type="SAM" id="MobiDB-lite"/>
    </source>
</evidence>
<protein>
    <recommendedName>
        <fullName evidence="6">Alpha-amylase</fullName>
        <ecNumber evidence="5">3.2.1.1</ecNumber>
    </recommendedName>
    <alternativeName>
        <fullName evidence="13">1,4-alpha-D-glucan glucanohydrolase</fullName>
    </alternativeName>
</protein>
<proteinExistence type="inferred from homology"/>
<evidence type="ECO:0000256" key="9">
    <source>
        <dbReference type="ARBA" id="ARBA00022801"/>
    </source>
</evidence>
<evidence type="ECO:0000313" key="19">
    <source>
        <dbReference type="EMBL" id="RSX52945.1"/>
    </source>
</evidence>
<dbReference type="InterPro" id="IPR006048">
    <property type="entry name" value="A-amylase/branching_C"/>
</dbReference>
<dbReference type="Gene3D" id="2.60.40.1110">
    <property type="match status" value="1"/>
</dbReference>
<dbReference type="InterPro" id="IPR006046">
    <property type="entry name" value="Alpha_amylase"/>
</dbReference>
<keyword evidence="16" id="KW-1133">Transmembrane helix</keyword>
<dbReference type="Gene3D" id="2.60.40.4270">
    <property type="entry name" value="Listeria-Bacteroides repeat domain"/>
    <property type="match status" value="6"/>
</dbReference>
<feature type="domain" description="Glycosyl hydrolase family 13 catalytic" evidence="18">
    <location>
        <begin position="120"/>
        <end position="501"/>
    </location>
</feature>
<comment type="similarity">
    <text evidence="4 14">Belongs to the glycosyl hydrolase 13 family.</text>
</comment>
<keyword evidence="12" id="KW-0326">Glycosidase</keyword>
<dbReference type="Gene3D" id="3.20.20.80">
    <property type="entry name" value="Glycosidases"/>
    <property type="match status" value="1"/>
</dbReference>
<dbReference type="SMART" id="SM00632">
    <property type="entry name" value="Aamy_C"/>
    <property type="match status" value="1"/>
</dbReference>
<dbReference type="Pfam" id="PF09479">
    <property type="entry name" value="Flg_new"/>
    <property type="match status" value="6"/>
</dbReference>
<dbReference type="CDD" id="cd10315">
    <property type="entry name" value="CBM41_pullulanase"/>
    <property type="match status" value="1"/>
</dbReference>
<feature type="region of interest" description="Disordered" evidence="15">
    <location>
        <begin position="1"/>
        <end position="58"/>
    </location>
</feature>
<reference evidence="19 20" key="1">
    <citation type="submission" date="2018-09" db="EMBL/GenBank/DDBJ databases">
        <title>Characterization of the phylogenetic diversity of five novel species belonging to the genus Bifidobacterium.</title>
        <authorList>
            <person name="Lugli G.A."/>
            <person name="Duranti S."/>
            <person name="Milani C."/>
        </authorList>
    </citation>
    <scope>NUCLEOTIDE SEQUENCE [LARGE SCALE GENOMIC DNA]</scope>
    <source>
        <strain evidence="19 20">2034B</strain>
    </source>
</reference>
<dbReference type="Pfam" id="PF02806">
    <property type="entry name" value="Alpha-amylase_C"/>
    <property type="match status" value="1"/>
</dbReference>
<comment type="cofactor">
    <cofactor evidence="2">
        <name>Ca(2+)</name>
        <dbReference type="ChEBI" id="CHEBI:29108"/>
    </cofactor>
</comment>
<feature type="region of interest" description="Disordered" evidence="15">
    <location>
        <begin position="856"/>
        <end position="882"/>
    </location>
</feature>
<evidence type="ECO:0000256" key="10">
    <source>
        <dbReference type="ARBA" id="ARBA00022837"/>
    </source>
</evidence>
<dbReference type="GO" id="GO:0046872">
    <property type="term" value="F:metal ion binding"/>
    <property type="evidence" value="ECO:0007669"/>
    <property type="project" value="UniProtKB-KW"/>
</dbReference>
<comment type="subcellular location">
    <subcellularLocation>
        <location evidence="3">Cell envelope</location>
    </subcellularLocation>
</comment>
<keyword evidence="8" id="KW-0732">Signal</keyword>
<evidence type="ECO:0000259" key="18">
    <source>
        <dbReference type="SMART" id="SM00642"/>
    </source>
</evidence>
<evidence type="ECO:0000256" key="13">
    <source>
        <dbReference type="ARBA" id="ARBA00030238"/>
    </source>
</evidence>
<evidence type="ECO:0000256" key="2">
    <source>
        <dbReference type="ARBA" id="ARBA00001913"/>
    </source>
</evidence>
<feature type="domain" description="Alpha-amylase C-terminal" evidence="17">
    <location>
        <begin position="510"/>
        <end position="594"/>
    </location>
</feature>
<dbReference type="InterPro" id="IPR013780">
    <property type="entry name" value="Glyco_hydro_b"/>
</dbReference>
<evidence type="ECO:0000256" key="1">
    <source>
        <dbReference type="ARBA" id="ARBA00000548"/>
    </source>
</evidence>
<dbReference type="NCBIfam" id="TIGR02543">
    <property type="entry name" value="List_Bact_rpt"/>
    <property type="match status" value="2"/>
</dbReference>
<dbReference type="InterPro" id="IPR005323">
    <property type="entry name" value="CBM41_pullulanase"/>
</dbReference>
<dbReference type="CDD" id="cd11317">
    <property type="entry name" value="AmyAc_bac_euk_AmyA"/>
    <property type="match status" value="1"/>
</dbReference>
<evidence type="ECO:0000256" key="4">
    <source>
        <dbReference type="ARBA" id="ARBA00008061"/>
    </source>
</evidence>
<keyword evidence="20" id="KW-1185">Reference proteome</keyword>
<evidence type="ECO:0000256" key="8">
    <source>
        <dbReference type="ARBA" id="ARBA00022729"/>
    </source>
</evidence>
<keyword evidence="16" id="KW-0812">Transmembrane</keyword>
<dbReference type="InterPro" id="IPR042229">
    <property type="entry name" value="Listeria/Bacterioides_rpt_sf"/>
</dbReference>
<dbReference type="GO" id="GO:0030313">
    <property type="term" value="C:cell envelope"/>
    <property type="evidence" value="ECO:0007669"/>
    <property type="project" value="UniProtKB-SubCell"/>
</dbReference>
<evidence type="ECO:0000259" key="17">
    <source>
        <dbReference type="SMART" id="SM00632"/>
    </source>
</evidence>
<dbReference type="GO" id="GO:0005975">
    <property type="term" value="P:carbohydrate metabolic process"/>
    <property type="evidence" value="ECO:0007669"/>
    <property type="project" value="InterPro"/>
</dbReference>
<dbReference type="SMART" id="SM00642">
    <property type="entry name" value="Aamy"/>
    <property type="match status" value="1"/>
</dbReference>
<dbReference type="GO" id="GO:0030246">
    <property type="term" value="F:carbohydrate binding"/>
    <property type="evidence" value="ECO:0007669"/>
    <property type="project" value="InterPro"/>
</dbReference>
<dbReference type="Gene3D" id="2.60.40.1180">
    <property type="entry name" value="Golgi alpha-mannosidase II"/>
    <property type="match status" value="1"/>
</dbReference>
<keyword evidence="10" id="KW-0106">Calcium</keyword>
<dbReference type="SUPFAM" id="SSF49452">
    <property type="entry name" value="Starch-binding domain-like"/>
    <property type="match status" value="1"/>
</dbReference>
<evidence type="ECO:0000256" key="16">
    <source>
        <dbReference type="SAM" id="Phobius"/>
    </source>
</evidence>
<evidence type="ECO:0000256" key="12">
    <source>
        <dbReference type="ARBA" id="ARBA00023295"/>
    </source>
</evidence>
<feature type="region of interest" description="Disordered" evidence="15">
    <location>
        <begin position="1331"/>
        <end position="1356"/>
    </location>
</feature>
<keyword evidence="7" id="KW-0479">Metal-binding</keyword>
<gene>
    <name evidence="19" type="ORF">D2E25_1516</name>
</gene>
<comment type="catalytic activity">
    <reaction evidence="1">
        <text>Endohydrolysis of (1-&gt;4)-alpha-D-glucosidic linkages in polysaccharides containing three or more (1-&gt;4)-alpha-linked D-glucose units.</text>
        <dbReference type="EC" id="3.2.1.1"/>
    </reaction>
</comment>
<sequence>MMKDTHMSHLLTTPQAPLARGVETGGASAPSARPSRKENAAGVFRRGCDDSRASSNGRRLRDCRTAVSRRLTGGASKLLALLLGMAMMFGATVATTHTALADKTDASEYATQAAQSGTKDVTVIAFQQSWNTIAKECKATYGPEGVGYVQISPPEESIQGAQWWTVYQPISYSLNSRFGTEDELKNMIQTCNDAGVQIIADVVLNHTSGHDVSWVDNQYGVAGTAYNGTYGRYPGIGIYQYEESGNNHQYGLASGDFHSCRTNIADYTNATEVQECRLSTMWDINTGSSRVQNIQAEYLAKLWKLGVRGFRIDSAKHISTDDLKAIKAKLAEKIGKSAADIPFQQEVIYHQGEAAELAPKNYTVNGDVTEFSYSYQLRQYFNGNISNLKNISNGLLPGDKATVFVSNWDTARGSETLTVNSGSKYELANAFMLAYDYGKPKVMSDYYFSSSNSDAGPDGTTDTSTPDVDFDTVCKTSGTHEQGQWLCQQRWASVRGMIGFHNAVAGTTVGRWQDNGANNIGFARQTADGQDVGFMAINNTLQEHDETYTTNLPNGTYCDVYSSGTTCNQVVVKDGKFTVTMGKRSAVAIVANKTPDTWGSGYQTADSGFDDQVNTDRIGDGSTTIYYKPKPDWGDDVYIQYASGSNLLNGTPVKLTPVAKVDGEDGSCAAAEGWYEITIKDVTSKRLRYRFTNDPNGSDTAEWDYRNGYSTEGGNKPYENAVGTAITAVENHGKTIGVPFVCVASSKTSFTVHFKASGENSEQQAATGVVVWGTDVFGKTLKKKYYKFDATGDSYGKRMTAAISGDFTTLSYRIVGSKSTDAAAVNGTGDYTASVIDKTEGNVTAKVRGSIEAWADGSTNESYDSSEESRHPAEVPTPNDIKNPKKLNVIVHYMRADGNYQEYNLDSDTWNGWDLWTWSGEQSGSPVAFTDHDDYGMIARYTLDQPTKGNRTPEFVLRQGGDSWTAKDPDGNDRLIPESAIQVKAGQTDEGTAEIWLVSGDPTIYTHRPAVVGVTFETRFNWNVSAQSVVVGGVVQSIAENQVPKREGYILTGWTTDEDGQNDFEIGKTPVTGRLKLWAKYKQGKIVRFNTGFDWNISSQTVEPGGTVSNIADNQNPAGHREGYELLGWSTVVEGAAEPNFTLGKDGTSVDDDTADLTLYAVWKQITHTVTFVTGGGSAVDPQTVAYGKTVTEPAKPTRDGYDFVSWVTDGEDGNTPYVFDTPVKSDLTLYAKWTKSGTTMHLVTLHRNDGTGTGDTTAYVPGGTTMSSPEMTRDGYRLKGWSMSADGSGELVDFDKTVVNDDLELYAQWVKVWTVSFDLNYEGAPADGADGSVASQTVDDGGYAKAPTPEPKRDGYEFEGWYTDKDLTVPFVFGLSGSSDGATGDATPTAVTDDTTLYAKWIKGRKWTIYFNYNDGEEGHVFATQTVSDGDYLTKPKTKPTREGYTFQGWTTVRNDALAGYDGNTFKGGSAFGFDANGKSLIPIDRDGTLYALWSKNTTTK</sequence>
<dbReference type="SUPFAM" id="SSF51445">
    <property type="entry name" value="(Trans)glycosidases"/>
    <property type="match status" value="1"/>
</dbReference>
<name>A0A430FJ69_9BIFI</name>
<dbReference type="Pfam" id="PF03714">
    <property type="entry name" value="PUD"/>
    <property type="match status" value="1"/>
</dbReference>
<dbReference type="Pfam" id="PF00128">
    <property type="entry name" value="Alpha-amylase"/>
    <property type="match status" value="1"/>
</dbReference>
<evidence type="ECO:0000256" key="6">
    <source>
        <dbReference type="ARBA" id="ARBA00017303"/>
    </source>
</evidence>
<dbReference type="InterPro" id="IPR013378">
    <property type="entry name" value="InlB-like_B-rpt"/>
</dbReference>
<dbReference type="InterPro" id="IPR013784">
    <property type="entry name" value="Carb-bd-like_fold"/>
</dbReference>
<dbReference type="EC" id="3.2.1.1" evidence="5"/>
<comment type="caution">
    <text evidence="19">The sequence shown here is derived from an EMBL/GenBank/DDBJ whole genome shotgun (WGS) entry which is preliminary data.</text>
</comment>
<keyword evidence="9" id="KW-0378">Hydrolase</keyword>
<evidence type="ECO:0000256" key="11">
    <source>
        <dbReference type="ARBA" id="ARBA00023277"/>
    </source>
</evidence>
<dbReference type="EMBL" id="QXGL01000004">
    <property type="protein sequence ID" value="RSX52945.1"/>
    <property type="molecule type" value="Genomic_DNA"/>
</dbReference>
<organism evidence="19 20">
    <name type="scientific">Bifidobacterium goeldii</name>
    <dbReference type="NCBI Taxonomy" id="2306975"/>
    <lineage>
        <taxon>Bacteria</taxon>
        <taxon>Bacillati</taxon>
        <taxon>Actinomycetota</taxon>
        <taxon>Actinomycetes</taxon>
        <taxon>Bifidobacteriales</taxon>
        <taxon>Bifidobacteriaceae</taxon>
        <taxon>Bifidobacterium</taxon>
    </lineage>
</organism>
<evidence type="ECO:0000256" key="3">
    <source>
        <dbReference type="ARBA" id="ARBA00004196"/>
    </source>
</evidence>
<dbReference type="GO" id="GO:0004556">
    <property type="term" value="F:alpha-amylase activity"/>
    <property type="evidence" value="ECO:0007669"/>
    <property type="project" value="UniProtKB-EC"/>
</dbReference>
<dbReference type="InterPro" id="IPR017853">
    <property type="entry name" value="GH"/>
</dbReference>
<accession>A0A430FJ69</accession>
<evidence type="ECO:0000256" key="5">
    <source>
        <dbReference type="ARBA" id="ARBA00012595"/>
    </source>
</evidence>
<keyword evidence="11" id="KW-0119">Carbohydrate metabolism</keyword>
<dbReference type="PANTHER" id="PTHR43447">
    <property type="entry name" value="ALPHA-AMYLASE"/>
    <property type="match status" value="1"/>
</dbReference>
<dbReference type="Proteomes" id="UP000287533">
    <property type="component" value="Unassembled WGS sequence"/>
</dbReference>
<keyword evidence="16" id="KW-0472">Membrane</keyword>